<dbReference type="EMBL" id="JANPWB010000007">
    <property type="protein sequence ID" value="KAJ1169950.1"/>
    <property type="molecule type" value="Genomic_DNA"/>
</dbReference>
<feature type="compositionally biased region" description="Low complexity" evidence="1">
    <location>
        <begin position="47"/>
        <end position="61"/>
    </location>
</feature>
<reference evidence="2" key="1">
    <citation type="journal article" date="2022" name="bioRxiv">
        <title>Sequencing and chromosome-scale assembly of the giantPleurodeles waltlgenome.</title>
        <authorList>
            <person name="Brown T."/>
            <person name="Elewa A."/>
            <person name="Iarovenko S."/>
            <person name="Subramanian E."/>
            <person name="Araus A.J."/>
            <person name="Petzold A."/>
            <person name="Susuki M."/>
            <person name="Suzuki K.-i.T."/>
            <person name="Hayashi T."/>
            <person name="Toyoda A."/>
            <person name="Oliveira C."/>
            <person name="Osipova E."/>
            <person name="Leigh N.D."/>
            <person name="Simon A."/>
            <person name="Yun M.H."/>
        </authorList>
    </citation>
    <scope>NUCLEOTIDE SEQUENCE</scope>
    <source>
        <strain evidence="2">20211129_DDA</strain>
        <tissue evidence="2">Liver</tissue>
    </source>
</reference>
<proteinExistence type="predicted"/>
<evidence type="ECO:0000313" key="3">
    <source>
        <dbReference type="Proteomes" id="UP001066276"/>
    </source>
</evidence>
<gene>
    <name evidence="2" type="ORF">NDU88_001832</name>
</gene>
<protein>
    <submittedName>
        <fullName evidence="2">Uncharacterized protein</fullName>
    </submittedName>
</protein>
<accession>A0AAV7T161</accession>
<organism evidence="2 3">
    <name type="scientific">Pleurodeles waltl</name>
    <name type="common">Iberian ribbed newt</name>
    <dbReference type="NCBI Taxonomy" id="8319"/>
    <lineage>
        <taxon>Eukaryota</taxon>
        <taxon>Metazoa</taxon>
        <taxon>Chordata</taxon>
        <taxon>Craniata</taxon>
        <taxon>Vertebrata</taxon>
        <taxon>Euteleostomi</taxon>
        <taxon>Amphibia</taxon>
        <taxon>Batrachia</taxon>
        <taxon>Caudata</taxon>
        <taxon>Salamandroidea</taxon>
        <taxon>Salamandridae</taxon>
        <taxon>Pleurodelinae</taxon>
        <taxon>Pleurodeles</taxon>
    </lineage>
</organism>
<sequence length="83" mass="8914">MPDDYGPGREWRNAPTAALMQLDQRSAVEAAAKLTASYSEQRLLFLDSGSDGSNSGPNSDSTLDTTLSRVLPQVTLQTADNIQ</sequence>
<dbReference type="AlphaFoldDB" id="A0AAV7T161"/>
<feature type="region of interest" description="Disordered" evidence="1">
    <location>
        <begin position="47"/>
        <end position="67"/>
    </location>
</feature>
<dbReference type="Proteomes" id="UP001066276">
    <property type="component" value="Chromosome 4_1"/>
</dbReference>
<evidence type="ECO:0000256" key="1">
    <source>
        <dbReference type="SAM" id="MobiDB-lite"/>
    </source>
</evidence>
<evidence type="ECO:0000313" key="2">
    <source>
        <dbReference type="EMBL" id="KAJ1169950.1"/>
    </source>
</evidence>
<comment type="caution">
    <text evidence="2">The sequence shown here is derived from an EMBL/GenBank/DDBJ whole genome shotgun (WGS) entry which is preliminary data.</text>
</comment>
<keyword evidence="3" id="KW-1185">Reference proteome</keyword>
<name>A0AAV7T161_PLEWA</name>